<feature type="transmembrane region" description="Helical" evidence="5">
    <location>
        <begin position="277"/>
        <end position="299"/>
    </location>
</feature>
<feature type="transmembrane region" description="Helical" evidence="5">
    <location>
        <begin position="876"/>
        <end position="893"/>
    </location>
</feature>
<feature type="transmembrane region" description="Helical" evidence="5">
    <location>
        <begin position="616"/>
        <end position="643"/>
    </location>
</feature>
<feature type="transmembrane region" description="Helical" evidence="5">
    <location>
        <begin position="69"/>
        <end position="88"/>
    </location>
</feature>
<keyword evidence="3 5" id="KW-1133">Transmembrane helix</keyword>
<dbReference type="PROSITE" id="PS50850">
    <property type="entry name" value="MFS"/>
    <property type="match status" value="2"/>
</dbReference>
<evidence type="ECO:0000256" key="4">
    <source>
        <dbReference type="ARBA" id="ARBA00023136"/>
    </source>
</evidence>
<feature type="domain" description="Major facilitator superfamily (MFS) profile" evidence="6">
    <location>
        <begin position="778"/>
        <end position="1241"/>
    </location>
</feature>
<feature type="domain" description="Major facilitator superfamily (MFS) profile" evidence="6">
    <location>
        <begin position="1"/>
        <end position="431"/>
    </location>
</feature>
<feature type="transmembrane region" description="Helical" evidence="5">
    <location>
        <begin position="530"/>
        <end position="548"/>
    </location>
</feature>
<feature type="transmembrane region" description="Helical" evidence="5">
    <location>
        <begin position="40"/>
        <end position="57"/>
    </location>
</feature>
<dbReference type="Pfam" id="PF00083">
    <property type="entry name" value="Sugar_tr"/>
    <property type="match status" value="3"/>
</dbReference>
<feature type="transmembrane region" description="Helical" evidence="5">
    <location>
        <begin position="1186"/>
        <end position="1203"/>
    </location>
</feature>
<evidence type="ECO:0000256" key="5">
    <source>
        <dbReference type="SAM" id="Phobius"/>
    </source>
</evidence>
<feature type="transmembrane region" description="Helical" evidence="5">
    <location>
        <begin position="935"/>
        <end position="956"/>
    </location>
</feature>
<evidence type="ECO:0000256" key="2">
    <source>
        <dbReference type="ARBA" id="ARBA00022692"/>
    </source>
</evidence>
<dbReference type="STRING" id="104452.A0A0L7LFR7"/>
<feature type="non-terminal residue" evidence="7">
    <location>
        <position position="1255"/>
    </location>
</feature>
<dbReference type="InterPro" id="IPR020846">
    <property type="entry name" value="MFS_dom"/>
</dbReference>
<dbReference type="GO" id="GO:0022857">
    <property type="term" value="F:transmembrane transporter activity"/>
    <property type="evidence" value="ECO:0007669"/>
    <property type="project" value="InterPro"/>
</dbReference>
<evidence type="ECO:0000313" key="7">
    <source>
        <dbReference type="EMBL" id="KOB74225.1"/>
    </source>
</evidence>
<proteinExistence type="predicted"/>
<feature type="transmembrane region" description="Helical" evidence="5">
    <location>
        <begin position="1151"/>
        <end position="1174"/>
    </location>
</feature>
<feature type="transmembrane region" description="Helical" evidence="5">
    <location>
        <begin position="1048"/>
        <end position="1073"/>
    </location>
</feature>
<dbReference type="InterPro" id="IPR036259">
    <property type="entry name" value="MFS_trans_sf"/>
</dbReference>
<evidence type="ECO:0000259" key="6">
    <source>
        <dbReference type="PROSITE" id="PS50850"/>
    </source>
</evidence>
<dbReference type="GO" id="GO:0016020">
    <property type="term" value="C:membrane"/>
    <property type="evidence" value="ECO:0007669"/>
    <property type="project" value="UniProtKB-SubCell"/>
</dbReference>
<keyword evidence="2 5" id="KW-0812">Transmembrane</keyword>
<sequence length="1255" mass="140105">MYVKPASINTQHGSGAVSYPTVLLHQLKAKDSPIQLDFNTASWIGAIHGLAGIPSILMPTIMQWRGRKFSFIAACLVSIAGWILAYTAKTATVILISESFHGLGSNSIYAVTCLSITEMMAPEHRDTFIQLYYIFLSMTMAINGLLTQYLHWKTISIIMCVPMILALLIACAWPESPYWLAYKGEYGKCEQAFRWLRGTDALSKKELQEIINTQRGNVTARKTKNVKYFWNTITSRDFYIPCVHVFVLEFLVQGIGCIILLIYSIELFQKATGNNSIAFFGGFIVNVIQLLGVVLSIVLNRYFKKNTILLGSIFGAVVALLSASFVSYLQSVGTLSSESLACLFCLIIYMISTSIGVIPVAYPVASALMPVKHRGIGGVFYVTNTCLLHTLALKLAPYLFIYIHLYGTFILFAMNGVICGLVIWKFIPETKGKTLQEIENYYVYGKFNTNRNEHDQNNECWILTYTAKTSTAILVSESFHGLGSSITCLSMTEMIAPRHRDALIQMFHVTEFITMALTGLMVQFLYWKTIGIILCVPMILALLTACMWPESPYWLAYKGELGKCEQAFILLRGTDTNSKKELKELIHIQKERLSEAKTTNTTSLNNFWYKITSADFYVPCVHIFVLEYLVHGTGCLVIVIYSIELIQKATSNESIVFLGSFIVNVILLIGFVSTIAINKYFNKKTVLLSSILGATGSLVSASAVSYLQSSGILSEESLLCFFCLAVYLISISLGIMSVAYPIASALMPVKHRGIGGILYVTNTCVFHTLALKLAPYLFLYIHLWGTFLLFAANGICCGLIIWKFIPETAGRTLQEIEDFYTYGKFIARNLLLQQLRSNETTIELDFDTASWIGSINGLAGIPSILMPTVMQWKGRRFAFIAACLIIIAGWVFSYTATSVAFLLISESLHGLGANSILAVSLLSMSEMITPKYRNISMLSFSIIQALGMGLVGIMATCLHWKTISLIMCTPMIMALITACTWPESPSWLAYKGKFDKCEKAFTWLRGTDDLSKKELNELINAQKDILSTDKCNAISFKVLFRKVLRKDFYLPSIHMFVVLNLMYWSGVMVVLIYSSQLIEKATQNKSAARFGGIAMNSMLFTFFTITGVLVRRFDNKPVLLISAFSTSICLLSACIVTYLQSIGTLPKDSLLFLYCLIAYIVCSSLGMNSIVFTIAAELMPVKHRGIGGALFVIYTCLLHTSSLKLSPYMFLYIDLWGTFLVYTINAMLCGLFIWKYVPETKGRTLQEIEDFYVYG</sequence>
<protein>
    <submittedName>
        <fullName evidence="7">Sugar transporter</fullName>
    </submittedName>
</protein>
<reference evidence="7 8" key="1">
    <citation type="journal article" date="2015" name="Genome Biol. Evol.">
        <title>The genome of winter moth (Operophtera brumata) provides a genomic perspective on sexual dimorphism and phenology.</title>
        <authorList>
            <person name="Derks M.F."/>
            <person name="Smit S."/>
            <person name="Salis L."/>
            <person name="Schijlen E."/>
            <person name="Bossers A."/>
            <person name="Mateman C."/>
            <person name="Pijl A.S."/>
            <person name="de Ridder D."/>
            <person name="Groenen M.A."/>
            <person name="Visser M.E."/>
            <person name="Megens H.J."/>
        </authorList>
    </citation>
    <scope>NUCLEOTIDE SEQUENCE [LARGE SCALE GENOMIC DNA]</scope>
    <source>
        <strain evidence="7">WM2013NL</strain>
        <tissue evidence="7">Head and thorax</tissue>
    </source>
</reference>
<comment type="subcellular location">
    <subcellularLocation>
        <location evidence="1">Membrane</location>
        <topology evidence="1">Multi-pass membrane protein</topology>
    </subcellularLocation>
</comment>
<feature type="transmembrane region" description="Helical" evidence="5">
    <location>
        <begin position="502"/>
        <end position="524"/>
    </location>
</feature>
<feature type="transmembrane region" description="Helical" evidence="5">
    <location>
        <begin position="1209"/>
        <end position="1234"/>
    </location>
</feature>
<feature type="transmembrane region" description="Helical" evidence="5">
    <location>
        <begin position="238"/>
        <end position="265"/>
    </location>
</feature>
<dbReference type="SUPFAM" id="SSF103473">
    <property type="entry name" value="MFS general substrate transporter"/>
    <property type="match status" value="3"/>
</dbReference>
<comment type="caution">
    <text evidence="7">The sequence shown here is derived from an EMBL/GenBank/DDBJ whole genome shotgun (WGS) entry which is preliminary data.</text>
</comment>
<feature type="transmembrane region" description="Helical" evidence="5">
    <location>
        <begin position="1093"/>
        <end position="1110"/>
    </location>
</feature>
<feature type="transmembrane region" description="Helical" evidence="5">
    <location>
        <begin position="399"/>
        <end position="424"/>
    </location>
</feature>
<feature type="transmembrane region" description="Helical" evidence="5">
    <location>
        <begin position="686"/>
        <end position="707"/>
    </location>
</feature>
<feature type="transmembrane region" description="Helical" evidence="5">
    <location>
        <begin position="100"/>
        <end position="119"/>
    </location>
</feature>
<keyword evidence="7" id="KW-0762">Sugar transport</keyword>
<keyword evidence="7" id="KW-0813">Transport</keyword>
<feature type="transmembrane region" description="Helical" evidence="5">
    <location>
        <begin position="376"/>
        <end position="393"/>
    </location>
</feature>
<evidence type="ECO:0000256" key="3">
    <source>
        <dbReference type="ARBA" id="ARBA00022989"/>
    </source>
</evidence>
<feature type="transmembrane region" description="Helical" evidence="5">
    <location>
        <begin position="655"/>
        <end position="677"/>
    </location>
</feature>
<feature type="transmembrane region" description="Helical" evidence="5">
    <location>
        <begin position="719"/>
        <end position="742"/>
    </location>
</feature>
<dbReference type="PANTHER" id="PTHR48021">
    <property type="match status" value="1"/>
</dbReference>
<feature type="transmembrane region" description="Helical" evidence="5">
    <location>
        <begin position="308"/>
        <end position="329"/>
    </location>
</feature>
<dbReference type="InterPro" id="IPR005828">
    <property type="entry name" value="MFS_sugar_transport-like"/>
</dbReference>
<dbReference type="AlphaFoldDB" id="A0A0L7LFR7"/>
<dbReference type="Proteomes" id="UP000037510">
    <property type="component" value="Unassembled WGS sequence"/>
</dbReference>
<keyword evidence="8" id="KW-1185">Reference proteome</keyword>
<dbReference type="InterPro" id="IPR050549">
    <property type="entry name" value="MFS_Trehalose_Transporter"/>
</dbReference>
<keyword evidence="4 5" id="KW-0472">Membrane</keyword>
<dbReference type="PANTHER" id="PTHR48021:SF1">
    <property type="entry name" value="GH07001P-RELATED"/>
    <property type="match status" value="1"/>
</dbReference>
<evidence type="ECO:0000256" key="1">
    <source>
        <dbReference type="ARBA" id="ARBA00004141"/>
    </source>
</evidence>
<gene>
    <name evidence="7" type="ORF">OBRU01_07924</name>
</gene>
<feature type="transmembrane region" description="Helical" evidence="5">
    <location>
        <begin position="777"/>
        <end position="802"/>
    </location>
</feature>
<dbReference type="Gene3D" id="1.20.1250.20">
    <property type="entry name" value="MFS general substrate transporter like domains"/>
    <property type="match status" value="3"/>
</dbReference>
<organism evidence="7 8">
    <name type="scientific">Operophtera brumata</name>
    <name type="common">Winter moth</name>
    <name type="synonym">Phalaena brumata</name>
    <dbReference type="NCBI Taxonomy" id="104452"/>
    <lineage>
        <taxon>Eukaryota</taxon>
        <taxon>Metazoa</taxon>
        <taxon>Ecdysozoa</taxon>
        <taxon>Arthropoda</taxon>
        <taxon>Hexapoda</taxon>
        <taxon>Insecta</taxon>
        <taxon>Pterygota</taxon>
        <taxon>Neoptera</taxon>
        <taxon>Endopterygota</taxon>
        <taxon>Lepidoptera</taxon>
        <taxon>Glossata</taxon>
        <taxon>Ditrysia</taxon>
        <taxon>Geometroidea</taxon>
        <taxon>Geometridae</taxon>
        <taxon>Larentiinae</taxon>
        <taxon>Operophtera</taxon>
    </lineage>
</organism>
<feature type="transmembrane region" description="Helical" evidence="5">
    <location>
        <begin position="155"/>
        <end position="173"/>
    </location>
</feature>
<feature type="transmembrane region" description="Helical" evidence="5">
    <location>
        <begin position="899"/>
        <end position="923"/>
    </location>
</feature>
<accession>A0A0L7LFR7</accession>
<feature type="transmembrane region" description="Helical" evidence="5">
    <location>
        <begin position="962"/>
        <end position="981"/>
    </location>
</feature>
<evidence type="ECO:0000313" key="8">
    <source>
        <dbReference type="Proteomes" id="UP000037510"/>
    </source>
</evidence>
<feature type="transmembrane region" description="Helical" evidence="5">
    <location>
        <begin position="754"/>
        <end position="771"/>
    </location>
</feature>
<dbReference type="EMBL" id="JTDY01001315">
    <property type="protein sequence ID" value="KOB74225.1"/>
    <property type="molecule type" value="Genomic_DNA"/>
</dbReference>
<feature type="transmembrane region" description="Helical" evidence="5">
    <location>
        <begin position="1117"/>
        <end position="1139"/>
    </location>
</feature>
<name>A0A0L7LFR7_OPEBR</name>
<feature type="transmembrane region" description="Helical" evidence="5">
    <location>
        <begin position="341"/>
        <end position="364"/>
    </location>
</feature>
<feature type="transmembrane region" description="Helical" evidence="5">
    <location>
        <begin position="131"/>
        <end position="149"/>
    </location>
</feature>